<dbReference type="AlphaFoldDB" id="A0A266Q1W5"/>
<dbReference type="RefSeq" id="WP_094986129.1">
    <property type="nucleotide sequence ID" value="NZ_NHNI01000003.1"/>
</dbReference>
<dbReference type="EMBL" id="NHNI01000003">
    <property type="protein sequence ID" value="OZY83854.1"/>
    <property type="molecule type" value="Genomic_DNA"/>
</dbReference>
<dbReference type="PROSITE" id="PS50937">
    <property type="entry name" value="HTH_MERR_2"/>
    <property type="match status" value="1"/>
</dbReference>
<feature type="domain" description="HTH merR-type" evidence="2">
    <location>
        <begin position="2"/>
        <end position="71"/>
    </location>
</feature>
<dbReference type="GO" id="GO:0003700">
    <property type="term" value="F:DNA-binding transcription factor activity"/>
    <property type="evidence" value="ECO:0007669"/>
    <property type="project" value="InterPro"/>
</dbReference>
<dbReference type="InterPro" id="IPR000551">
    <property type="entry name" value="MerR-type_HTH_dom"/>
</dbReference>
<dbReference type="InterPro" id="IPR012925">
    <property type="entry name" value="TipAS_dom"/>
</dbReference>
<keyword evidence="1" id="KW-0238">DNA-binding</keyword>
<dbReference type="GO" id="GO:0003677">
    <property type="term" value="F:DNA binding"/>
    <property type="evidence" value="ECO:0007669"/>
    <property type="project" value="UniProtKB-KW"/>
</dbReference>
<evidence type="ECO:0000256" key="1">
    <source>
        <dbReference type="ARBA" id="ARBA00023125"/>
    </source>
</evidence>
<name>A0A266Q1W5_9GAMM</name>
<dbReference type="SUPFAM" id="SSF46955">
    <property type="entry name" value="Putative DNA-binding domain"/>
    <property type="match status" value="1"/>
</dbReference>
<sequence length="340" mass="39039">MLLKIGQLSHQVCLSIRTLHHYDEIGLLSPSVRTPAGHRLYNKKDITLLHRIQALKQLGFSLQKISQIINDNSLPLPEVIEQQIANIEGEITQAIKLKEKLMRLQSSLLKGEEPDTSKWLDTLALMNVYDKYLTANEIEELNSYAAIVKDELENDWPEMVKKLHFMMSQKVLPNDSSAKDFVIQWTEMLERLVGYDPQLLLKVHAMANEPEIQIQRGITPAMIEFLGQVMREIHRDIFACYLSPEQMQLVDKNRQKNQEEWPPLIVAVREKMQSGSPPDSEEVRPLAIKWKSLFESSVSGGDQEITEKLRLAYANEPLLTQGTGLDQALFKFIRQAMDRI</sequence>
<reference evidence="4" key="1">
    <citation type="submission" date="2017-05" db="EMBL/GenBank/DDBJ databases">
        <authorList>
            <person name="Barney B.M."/>
        </authorList>
    </citation>
    <scope>NUCLEOTIDE SEQUENCE [LARGE SCALE GENOMIC DNA]</scope>
    <source>
        <strain evidence="4">PSBB022</strain>
    </source>
</reference>
<proteinExistence type="predicted"/>
<comment type="caution">
    <text evidence="3">The sequence shown here is derived from an EMBL/GenBank/DDBJ whole genome shotgun (WGS) entry which is preliminary data.</text>
</comment>
<protein>
    <recommendedName>
        <fullName evidence="2">HTH merR-type domain-containing protein</fullName>
    </recommendedName>
</protein>
<keyword evidence="4" id="KW-1185">Reference proteome</keyword>
<dbReference type="PANTHER" id="PTHR30204">
    <property type="entry name" value="REDOX-CYCLING DRUG-SENSING TRANSCRIPTIONAL ACTIVATOR SOXR"/>
    <property type="match status" value="1"/>
</dbReference>
<gene>
    <name evidence="3" type="ORF">CBP51_18735</name>
</gene>
<dbReference type="Gene3D" id="1.10.1660.10">
    <property type="match status" value="1"/>
</dbReference>
<dbReference type="SMART" id="SM00422">
    <property type="entry name" value="HTH_MERR"/>
    <property type="match status" value="1"/>
</dbReference>
<dbReference type="InterPro" id="IPR047057">
    <property type="entry name" value="MerR_fam"/>
</dbReference>
<evidence type="ECO:0000259" key="2">
    <source>
        <dbReference type="PROSITE" id="PS50937"/>
    </source>
</evidence>
<evidence type="ECO:0000313" key="3">
    <source>
        <dbReference type="EMBL" id="OZY83854.1"/>
    </source>
</evidence>
<dbReference type="Proteomes" id="UP000216101">
    <property type="component" value="Unassembled WGS sequence"/>
</dbReference>
<dbReference type="Pfam" id="PF07739">
    <property type="entry name" value="TipAS"/>
    <property type="match status" value="1"/>
</dbReference>
<dbReference type="PANTHER" id="PTHR30204:SF90">
    <property type="entry name" value="HTH-TYPE TRANSCRIPTIONAL ACTIVATOR MTA"/>
    <property type="match status" value="1"/>
</dbReference>
<evidence type="ECO:0000313" key="4">
    <source>
        <dbReference type="Proteomes" id="UP000216101"/>
    </source>
</evidence>
<organism evidence="3 4">
    <name type="scientific">Cellvibrio mixtus</name>
    <dbReference type="NCBI Taxonomy" id="39650"/>
    <lineage>
        <taxon>Bacteria</taxon>
        <taxon>Pseudomonadati</taxon>
        <taxon>Pseudomonadota</taxon>
        <taxon>Gammaproteobacteria</taxon>
        <taxon>Cellvibrionales</taxon>
        <taxon>Cellvibrionaceae</taxon>
        <taxon>Cellvibrio</taxon>
    </lineage>
</organism>
<accession>A0A266Q1W5</accession>
<dbReference type="InterPro" id="IPR009061">
    <property type="entry name" value="DNA-bd_dom_put_sf"/>
</dbReference>
<dbReference type="Pfam" id="PF13411">
    <property type="entry name" value="MerR_1"/>
    <property type="match status" value="1"/>
</dbReference>